<organism evidence="2 3">
    <name type="scientific">Littorina saxatilis</name>
    <dbReference type="NCBI Taxonomy" id="31220"/>
    <lineage>
        <taxon>Eukaryota</taxon>
        <taxon>Metazoa</taxon>
        <taxon>Spiralia</taxon>
        <taxon>Lophotrochozoa</taxon>
        <taxon>Mollusca</taxon>
        <taxon>Gastropoda</taxon>
        <taxon>Caenogastropoda</taxon>
        <taxon>Littorinimorpha</taxon>
        <taxon>Littorinoidea</taxon>
        <taxon>Littorinidae</taxon>
        <taxon>Littorina</taxon>
    </lineage>
</organism>
<dbReference type="EMBL" id="JBAMIC010000010">
    <property type="protein sequence ID" value="KAK7101631.1"/>
    <property type="molecule type" value="Genomic_DNA"/>
</dbReference>
<feature type="compositionally biased region" description="Polar residues" evidence="1">
    <location>
        <begin position="264"/>
        <end position="273"/>
    </location>
</feature>
<feature type="compositionally biased region" description="Basic and acidic residues" evidence="1">
    <location>
        <begin position="59"/>
        <end position="84"/>
    </location>
</feature>
<feature type="compositionally biased region" description="Basic and acidic residues" evidence="1">
    <location>
        <begin position="91"/>
        <end position="190"/>
    </location>
</feature>
<proteinExistence type="predicted"/>
<comment type="caution">
    <text evidence="2">The sequence shown here is derived from an EMBL/GenBank/DDBJ whole genome shotgun (WGS) entry which is preliminary data.</text>
</comment>
<gene>
    <name evidence="2" type="ORF">V1264_019982</name>
</gene>
<evidence type="ECO:0000313" key="2">
    <source>
        <dbReference type="EMBL" id="KAK7101631.1"/>
    </source>
</evidence>
<feature type="compositionally biased region" description="Basic residues" evidence="1">
    <location>
        <begin position="1"/>
        <end position="12"/>
    </location>
</feature>
<dbReference type="Proteomes" id="UP001374579">
    <property type="component" value="Unassembled WGS sequence"/>
</dbReference>
<evidence type="ECO:0000256" key="1">
    <source>
        <dbReference type="SAM" id="MobiDB-lite"/>
    </source>
</evidence>
<dbReference type="AlphaFoldDB" id="A0AAN9BAP8"/>
<name>A0AAN9BAP8_9CAEN</name>
<feature type="compositionally biased region" description="Basic and acidic residues" evidence="1">
    <location>
        <begin position="13"/>
        <end position="23"/>
    </location>
</feature>
<keyword evidence="3" id="KW-1185">Reference proteome</keyword>
<feature type="region of interest" description="Disordered" evidence="1">
    <location>
        <begin position="1"/>
        <end position="378"/>
    </location>
</feature>
<feature type="compositionally biased region" description="Polar residues" evidence="1">
    <location>
        <begin position="291"/>
        <end position="304"/>
    </location>
</feature>
<reference evidence="2 3" key="1">
    <citation type="submission" date="2024-02" db="EMBL/GenBank/DDBJ databases">
        <title>Chromosome-scale genome assembly of the rough periwinkle Littorina saxatilis.</title>
        <authorList>
            <person name="De Jode A."/>
            <person name="Faria R."/>
            <person name="Formenti G."/>
            <person name="Sims Y."/>
            <person name="Smith T.P."/>
            <person name="Tracey A."/>
            <person name="Wood J.M.D."/>
            <person name="Zagrodzka Z.B."/>
            <person name="Johannesson K."/>
            <person name="Butlin R.K."/>
            <person name="Leder E.H."/>
        </authorList>
    </citation>
    <scope>NUCLEOTIDE SEQUENCE [LARGE SCALE GENOMIC DNA]</scope>
    <source>
        <strain evidence="2">Snail1</strain>
        <tissue evidence="2">Muscle</tissue>
    </source>
</reference>
<feature type="compositionally biased region" description="Polar residues" evidence="1">
    <location>
        <begin position="219"/>
        <end position="250"/>
    </location>
</feature>
<accession>A0AAN9BAP8</accession>
<protein>
    <submittedName>
        <fullName evidence="2">Uncharacterized protein</fullName>
    </submittedName>
</protein>
<evidence type="ECO:0000313" key="3">
    <source>
        <dbReference type="Proteomes" id="UP001374579"/>
    </source>
</evidence>
<feature type="compositionally biased region" description="Polar residues" evidence="1">
    <location>
        <begin position="333"/>
        <end position="345"/>
    </location>
</feature>
<sequence>MGNSKSKRKKRQKGDPHSSHSDGYEYAGSDRNQSRGPVPDRDRPVNGRPTPPQPPLGRHMSDELRRNSLAEKRRDASLERRREPSANTRRAPSEERRREQSTDRRRDPPPERRREPSTNNRRDLFLEWRREPSTDRRRNPFPEYKRELLTDRRRDPPMDCKKDASPPSRREPSMDRREEPSSQRRSEKSTPFKSEPMPPNKDEPEQSAGDTYSPRHSDVNPNSNPGEVSTDNESRNFTAINQAPSRTGRSYSPHDSPDRLVTPQELSAHSSPRTSEKFDLPSTVPAVINPLTPSTRSSAAGKTSTPKDPDRRVPVLRETAPSRQQPTVDRFQSKTPTFRVKSSTMREPPPSRRQSIAVGDPRREAEPQPQAVMTSGESPPLKAVSFITGGPIVIVTNPQDNARDSQVVCLQHPQQRQPVSCTCPPAVRTATPAVAVDDCRTIVGEIEDCCCHHFHEQSHSRHPQSLDDDSRVCPHCNHAHPGRKVTRSRRASLWMRDKPLGSRAEDIEQELQNLMDTDINSPQPMMHCSTCDRPTYVYRRHNSWSPPCHRTLPPPPCLPPRSMIPPPPRICMPPSPPPRPRNPSPPRSRSTPCCCHATPPPPTFCLCQPAQPRFCHAETPRYHQESVCHCQDLVTCRCQTPVAEASSCCQAYDSQGGMLWPEPSEDGMEEVYMEAYGSPGYKATMTGT</sequence>
<feature type="compositionally biased region" description="Basic and acidic residues" evidence="1">
    <location>
        <begin position="305"/>
        <end position="315"/>
    </location>
</feature>